<reference evidence="1 2" key="1">
    <citation type="submission" date="2024-07" db="EMBL/GenBank/DDBJ databases">
        <title>Uliginosibacterium paludis KCTC:42655.</title>
        <authorList>
            <person name="Kim M.K."/>
        </authorList>
    </citation>
    <scope>NUCLEOTIDE SEQUENCE [LARGE SCALE GENOMIC DNA]</scope>
    <source>
        <strain evidence="1 2">KCTC 42655</strain>
    </source>
</reference>
<dbReference type="Proteomes" id="UP001548590">
    <property type="component" value="Unassembled WGS sequence"/>
</dbReference>
<organism evidence="1 2">
    <name type="scientific">Uliginosibacterium paludis</name>
    <dbReference type="NCBI Taxonomy" id="1615952"/>
    <lineage>
        <taxon>Bacteria</taxon>
        <taxon>Pseudomonadati</taxon>
        <taxon>Pseudomonadota</taxon>
        <taxon>Betaproteobacteria</taxon>
        <taxon>Rhodocyclales</taxon>
        <taxon>Zoogloeaceae</taxon>
        <taxon>Uliginosibacterium</taxon>
    </lineage>
</organism>
<evidence type="ECO:0000313" key="1">
    <source>
        <dbReference type="EMBL" id="MET1491971.1"/>
    </source>
</evidence>
<protein>
    <submittedName>
        <fullName evidence="1">Uncharacterized protein</fullName>
    </submittedName>
</protein>
<name>A0ABV2CVN2_9RHOO</name>
<keyword evidence="2" id="KW-1185">Reference proteome</keyword>
<evidence type="ECO:0000313" key="2">
    <source>
        <dbReference type="Proteomes" id="UP001548590"/>
    </source>
</evidence>
<dbReference type="EMBL" id="JBEWLZ010000018">
    <property type="protein sequence ID" value="MET1491971.1"/>
    <property type="molecule type" value="Genomic_DNA"/>
</dbReference>
<dbReference type="RefSeq" id="WP_345930222.1">
    <property type="nucleotide sequence ID" value="NZ_JBDIVF010000015.1"/>
</dbReference>
<comment type="caution">
    <text evidence="1">The sequence shown here is derived from an EMBL/GenBank/DDBJ whole genome shotgun (WGS) entry which is preliminary data.</text>
</comment>
<gene>
    <name evidence="1" type="ORF">ABVT11_19180</name>
</gene>
<sequence length="68" mass="7014">MCQGKPTGTPQNLHERLCHTTHGIPCRAASALSALFSLILGRQPAARACCSDQAGAEASCGCGGQHKH</sequence>
<accession>A0ABV2CVN2</accession>
<proteinExistence type="predicted"/>